<dbReference type="EMBL" id="CP139965">
    <property type="protein sequence ID" value="WQD80277.1"/>
    <property type="molecule type" value="Genomic_DNA"/>
</dbReference>
<gene>
    <name evidence="1" type="ORF">U0042_11665</name>
</gene>
<reference evidence="1 2" key="1">
    <citation type="submission" date="2023-12" db="EMBL/GenBank/DDBJ databases">
        <title>Genome sequencing and assembly of bacterial species from a model synthetic community.</title>
        <authorList>
            <person name="Hogle S.L."/>
        </authorList>
    </citation>
    <scope>NUCLEOTIDE SEQUENCE [LARGE SCALE GENOMIC DNA]</scope>
    <source>
        <strain evidence="1 2">HAMBI 2494</strain>
    </source>
</reference>
<sequence>MAAKKQILSKRAEMIQLIKAHPGISSAELASRVGIVGASKVTTALWQYVRSKKIVTERAEIDGRWMNRHYMSDQIPPDAAERINQKIIDAGEAVPVPKSPEARNSVFDVPKAARSRKPVSKQPVTTLAPTTDVPRIFSCAIANDGSLVLMRGGRIEMSLPQADAAALQQYLVKRAAASFLASMA</sequence>
<evidence type="ECO:0000313" key="2">
    <source>
        <dbReference type="Proteomes" id="UP001325479"/>
    </source>
</evidence>
<protein>
    <submittedName>
        <fullName evidence="1">Uncharacterized protein</fullName>
    </submittedName>
</protein>
<proteinExistence type="predicted"/>
<name>A0ABZ0WSA3_9BURK</name>
<evidence type="ECO:0000313" key="1">
    <source>
        <dbReference type="EMBL" id="WQD80277.1"/>
    </source>
</evidence>
<accession>A0ABZ0WSA3</accession>
<dbReference type="RefSeq" id="WP_114814599.1">
    <property type="nucleotide sequence ID" value="NZ_CP139965.1"/>
</dbReference>
<keyword evidence="2" id="KW-1185">Reference proteome</keyword>
<dbReference type="Proteomes" id="UP001325479">
    <property type="component" value="Chromosome"/>
</dbReference>
<organism evidence="1 2">
    <name type="scientific">Paraburkholderia kururiensis</name>
    <dbReference type="NCBI Taxonomy" id="984307"/>
    <lineage>
        <taxon>Bacteria</taxon>
        <taxon>Pseudomonadati</taxon>
        <taxon>Pseudomonadota</taxon>
        <taxon>Betaproteobacteria</taxon>
        <taxon>Burkholderiales</taxon>
        <taxon>Burkholderiaceae</taxon>
        <taxon>Paraburkholderia</taxon>
    </lineage>
</organism>